<dbReference type="AlphaFoldDB" id="A0A8J1YBF8"/>
<dbReference type="InterPro" id="IPR054429">
    <property type="entry name" value="Znf-CCCH_Muscleblind-like"/>
</dbReference>
<evidence type="ECO:0000256" key="4">
    <source>
        <dbReference type="ARBA" id="ARBA00022771"/>
    </source>
</evidence>
<sequence>MAAIPQQVAVPTVLSLGSNVKDSRWLTLEVCREFQRTKCSRSSEECKFAHPPPHVEVTQGRVTCCFDAIKGKCQRKEPPCKYLHPPQHLREQILQNGRNNLILKNLQMNAMPVPGFSPLLPGSVPLSSIPSAYTSYSAHHPSFIQAAAVHPYMQQTLQQMTSLPPANEAPVLHTQAANIIPTSQAAVAAAAHATKVTRADRLEVCREYQRGTCTRQPSECRYAHPPESVTIDSIENTVTVCMDHIKGKCSRESCRYFHPPTHLQAQVKATQQRANAAAVQAQAALQPQMVEVIQPKKRPLEATDDLLLQAGMPMTSPNQMMEQLYKRPAMTGKGGMPMYQPPSAASYQQQIVALQQLQQQQQQQQYIPVS</sequence>
<dbReference type="GO" id="GO:0003723">
    <property type="term" value="F:RNA binding"/>
    <property type="evidence" value="ECO:0007669"/>
    <property type="project" value="TreeGrafter"/>
</dbReference>
<dbReference type="GO" id="GO:0005654">
    <property type="term" value="C:nucleoplasm"/>
    <property type="evidence" value="ECO:0007669"/>
    <property type="project" value="TreeGrafter"/>
</dbReference>
<comment type="caution">
    <text evidence="8">The sequence shown here is derived from an EMBL/GenBank/DDBJ whole genome shotgun (WGS) entry which is preliminary data.</text>
</comment>
<evidence type="ECO:0000256" key="6">
    <source>
        <dbReference type="ARBA" id="ARBA00023242"/>
    </source>
</evidence>
<gene>
    <name evidence="8" type="ORF">OFUS_LOCUS8316</name>
</gene>
<dbReference type="FunFam" id="3.30.1370.210:FF:000005">
    <property type="entry name" value="Muscleblind, isoform M"/>
    <property type="match status" value="1"/>
</dbReference>
<dbReference type="PROSITE" id="PS50103">
    <property type="entry name" value="ZF_C3H1"/>
    <property type="match status" value="4"/>
</dbReference>
<dbReference type="GO" id="GO:0043484">
    <property type="term" value="P:regulation of RNA splicing"/>
    <property type="evidence" value="ECO:0007669"/>
    <property type="project" value="TreeGrafter"/>
</dbReference>
<feature type="non-terminal residue" evidence="8">
    <location>
        <position position="370"/>
    </location>
</feature>
<evidence type="ECO:0000256" key="5">
    <source>
        <dbReference type="ARBA" id="ARBA00022833"/>
    </source>
</evidence>
<dbReference type="SMART" id="SM00356">
    <property type="entry name" value="ZnF_C3H1"/>
    <property type="match status" value="4"/>
</dbReference>
<name>A0A8J1YBF8_OWEFU</name>
<keyword evidence="4" id="KW-0863">Zinc-finger</keyword>
<organism evidence="8 9">
    <name type="scientific">Owenia fusiformis</name>
    <name type="common">Polychaete worm</name>
    <dbReference type="NCBI Taxonomy" id="6347"/>
    <lineage>
        <taxon>Eukaryota</taxon>
        <taxon>Metazoa</taxon>
        <taxon>Spiralia</taxon>
        <taxon>Lophotrochozoa</taxon>
        <taxon>Annelida</taxon>
        <taxon>Polychaeta</taxon>
        <taxon>Sedentaria</taxon>
        <taxon>Canalipalpata</taxon>
        <taxon>Sabellida</taxon>
        <taxon>Oweniida</taxon>
        <taxon>Oweniidae</taxon>
        <taxon>Owenia</taxon>
    </lineage>
</organism>
<evidence type="ECO:0000256" key="2">
    <source>
        <dbReference type="ARBA" id="ARBA00022723"/>
    </source>
</evidence>
<keyword evidence="5" id="KW-0862">Zinc</keyword>
<comment type="subcellular location">
    <subcellularLocation>
        <location evidence="1">Nucleus</location>
    </subcellularLocation>
</comment>
<comment type="similarity">
    <text evidence="7">Belongs to the muscleblind family.</text>
</comment>
<dbReference type="Gene3D" id="3.30.1370.210">
    <property type="match status" value="2"/>
</dbReference>
<reference evidence="8" key="1">
    <citation type="submission" date="2022-03" db="EMBL/GenBank/DDBJ databases">
        <authorList>
            <person name="Martin C."/>
        </authorList>
    </citation>
    <scope>NUCLEOTIDE SEQUENCE</scope>
</reference>
<dbReference type="PANTHER" id="PTHR12675">
    <property type="entry name" value="MUSCLEBLIND-LIKE PROTEIN"/>
    <property type="match status" value="1"/>
</dbReference>
<dbReference type="Proteomes" id="UP000749559">
    <property type="component" value="Unassembled WGS sequence"/>
</dbReference>
<dbReference type="GO" id="GO:0008270">
    <property type="term" value="F:zinc ion binding"/>
    <property type="evidence" value="ECO:0007669"/>
    <property type="project" value="UniProtKB-KW"/>
</dbReference>
<keyword evidence="2" id="KW-0479">Metal-binding</keyword>
<dbReference type="InterPro" id="IPR000571">
    <property type="entry name" value="Znf_CCCH"/>
</dbReference>
<dbReference type="PANTHER" id="PTHR12675:SF12">
    <property type="entry name" value="PROTEIN MUSCLEBLIND"/>
    <property type="match status" value="1"/>
</dbReference>
<dbReference type="GO" id="GO:0005737">
    <property type="term" value="C:cytoplasm"/>
    <property type="evidence" value="ECO:0007669"/>
    <property type="project" value="TreeGrafter"/>
</dbReference>
<evidence type="ECO:0000256" key="7">
    <source>
        <dbReference type="ARBA" id="ARBA00038226"/>
    </source>
</evidence>
<evidence type="ECO:0000313" key="8">
    <source>
        <dbReference type="EMBL" id="CAH1781794.1"/>
    </source>
</evidence>
<evidence type="ECO:0000256" key="3">
    <source>
        <dbReference type="ARBA" id="ARBA00022737"/>
    </source>
</evidence>
<keyword evidence="9" id="KW-1185">Reference proteome</keyword>
<accession>A0A8J1YBF8</accession>
<dbReference type="Pfam" id="PF22628">
    <property type="entry name" value="zf-CCCH_10"/>
    <property type="match status" value="2"/>
</dbReference>
<evidence type="ECO:0000313" key="9">
    <source>
        <dbReference type="Proteomes" id="UP000749559"/>
    </source>
</evidence>
<keyword evidence="6" id="KW-0539">Nucleus</keyword>
<keyword evidence="3" id="KW-0677">Repeat</keyword>
<proteinExistence type="inferred from homology"/>
<dbReference type="EMBL" id="CAIIXF020000004">
    <property type="protein sequence ID" value="CAH1781794.1"/>
    <property type="molecule type" value="Genomic_DNA"/>
</dbReference>
<evidence type="ECO:0000256" key="1">
    <source>
        <dbReference type="ARBA" id="ARBA00004123"/>
    </source>
</evidence>
<protein>
    <submittedName>
        <fullName evidence="8">Uncharacterized protein</fullName>
    </submittedName>
</protein>
<dbReference type="OrthoDB" id="6285980at2759"/>